<feature type="modified residue" description="4-aspartylphosphate" evidence="3">
    <location>
        <position position="59"/>
    </location>
</feature>
<reference evidence="7" key="1">
    <citation type="journal article" date="2019" name="Int. J. Syst. Evol. Microbiol.">
        <title>The Global Catalogue of Microorganisms (GCM) 10K type strain sequencing project: providing services to taxonomists for standard genome sequencing and annotation.</title>
        <authorList>
            <consortium name="The Broad Institute Genomics Platform"/>
            <consortium name="The Broad Institute Genome Sequencing Center for Infectious Disease"/>
            <person name="Wu L."/>
            <person name="Ma J."/>
        </authorList>
    </citation>
    <scope>NUCLEOTIDE SEQUENCE [LARGE SCALE GENOMIC DNA]</scope>
    <source>
        <strain evidence="7">JCM 30331</strain>
    </source>
</reference>
<keyword evidence="7" id="KW-1185">Reference proteome</keyword>
<evidence type="ECO:0000313" key="6">
    <source>
        <dbReference type="EMBL" id="GGK41095.1"/>
    </source>
</evidence>
<sequence>MTPQVLRVLVVDDEENDFILTEDLLQQVQGWSCQADWAGSAAAAAQLIRAQCHDVYLVDYHLGAQSGLDILNLLSASGCTSPAILVTGVDNHQVDLAAMRLGAADYLVKSELSPVALERSLRYAIERARLMCEVDQARQEAETLFTLSVTLEQSRLVEDVMRDSCALLKSAVGIDALLLWQAREDHLFLQHAHGKGGADFLEYRRAGVPRSPVFVWQALDERRPLYIEDAATNPRVLSLYKKAGVRSLAHLPLEVNGKVYVLSYLRQGKERWTSHERRVVEAGARSIGVALERRESMELLAAAALTDGLTGLGNRRAFDAALEAALNSASRHAYAVSIVTFDLDGLKAINDREGHARGDDFLRTFARKMRVGWRREDQLYRFGGDEFVAVLSHTGTGGFEAVRQRVRVAVDEVRQAGFPGADVSVGIAAFPAEARSAAELLRLSDERMYCEKQSHRAQKEGRR</sequence>
<dbReference type="SUPFAM" id="SSF55781">
    <property type="entry name" value="GAF domain-like"/>
    <property type="match status" value="1"/>
</dbReference>
<dbReference type="Gene3D" id="3.40.50.2300">
    <property type="match status" value="1"/>
</dbReference>
<dbReference type="SMART" id="SM00267">
    <property type="entry name" value="GGDEF"/>
    <property type="match status" value="1"/>
</dbReference>
<comment type="caution">
    <text evidence="6">The sequence shown here is derived from an EMBL/GenBank/DDBJ whole genome shotgun (WGS) entry which is preliminary data.</text>
</comment>
<keyword evidence="3" id="KW-0597">Phosphoprotein</keyword>
<dbReference type="Pfam" id="PF01590">
    <property type="entry name" value="GAF"/>
    <property type="match status" value="1"/>
</dbReference>
<dbReference type="PROSITE" id="PS50110">
    <property type="entry name" value="RESPONSE_REGULATORY"/>
    <property type="match status" value="1"/>
</dbReference>
<dbReference type="Pfam" id="PF00990">
    <property type="entry name" value="GGDEF"/>
    <property type="match status" value="1"/>
</dbReference>
<accession>A0ABQ2F1D0</accession>
<dbReference type="SUPFAM" id="SSF55073">
    <property type="entry name" value="Nucleotide cyclase"/>
    <property type="match status" value="1"/>
</dbReference>
<dbReference type="InterPro" id="IPR001789">
    <property type="entry name" value="Sig_transdc_resp-reg_receiver"/>
</dbReference>
<dbReference type="InterPro" id="IPR000160">
    <property type="entry name" value="GGDEF_dom"/>
</dbReference>
<protein>
    <submittedName>
        <fullName evidence="6">Diguanylate cyclase</fullName>
    </submittedName>
</protein>
<dbReference type="SMART" id="SM00448">
    <property type="entry name" value="REC"/>
    <property type="match status" value="1"/>
</dbReference>
<dbReference type="Gene3D" id="3.30.70.270">
    <property type="match status" value="1"/>
</dbReference>
<feature type="domain" description="GGDEF" evidence="5">
    <location>
        <begin position="334"/>
        <end position="463"/>
    </location>
</feature>
<dbReference type="InterPro" id="IPR029787">
    <property type="entry name" value="Nucleotide_cyclase"/>
</dbReference>
<organism evidence="6 7">
    <name type="scientific">Deinococcus malanensis</name>
    <dbReference type="NCBI Taxonomy" id="1706855"/>
    <lineage>
        <taxon>Bacteria</taxon>
        <taxon>Thermotogati</taxon>
        <taxon>Deinococcota</taxon>
        <taxon>Deinococci</taxon>
        <taxon>Deinococcales</taxon>
        <taxon>Deinococcaceae</taxon>
        <taxon>Deinococcus</taxon>
    </lineage>
</organism>
<dbReference type="NCBIfam" id="TIGR00254">
    <property type="entry name" value="GGDEF"/>
    <property type="match status" value="1"/>
</dbReference>
<dbReference type="Gene3D" id="3.30.450.40">
    <property type="match status" value="1"/>
</dbReference>
<dbReference type="CDD" id="cd01949">
    <property type="entry name" value="GGDEF"/>
    <property type="match status" value="1"/>
</dbReference>
<evidence type="ECO:0000259" key="5">
    <source>
        <dbReference type="PROSITE" id="PS50887"/>
    </source>
</evidence>
<keyword evidence="1" id="KW-0808">Transferase</keyword>
<keyword evidence="2" id="KW-0418">Kinase</keyword>
<dbReference type="InterPro" id="IPR011006">
    <property type="entry name" value="CheY-like_superfamily"/>
</dbReference>
<dbReference type="SUPFAM" id="SSF52172">
    <property type="entry name" value="CheY-like"/>
    <property type="match status" value="1"/>
</dbReference>
<feature type="domain" description="Response regulatory" evidence="4">
    <location>
        <begin position="7"/>
        <end position="124"/>
    </location>
</feature>
<dbReference type="InterPro" id="IPR050469">
    <property type="entry name" value="Diguanylate_Cyclase"/>
</dbReference>
<dbReference type="PROSITE" id="PS50887">
    <property type="entry name" value="GGDEF"/>
    <property type="match status" value="1"/>
</dbReference>
<evidence type="ECO:0000256" key="2">
    <source>
        <dbReference type="ARBA" id="ARBA00022777"/>
    </source>
</evidence>
<gene>
    <name evidence="6" type="ORF">GCM10008955_38670</name>
</gene>
<proteinExistence type="predicted"/>
<dbReference type="CDD" id="cd00156">
    <property type="entry name" value="REC"/>
    <property type="match status" value="1"/>
</dbReference>
<evidence type="ECO:0000256" key="3">
    <source>
        <dbReference type="PROSITE-ProRule" id="PRU00169"/>
    </source>
</evidence>
<dbReference type="EMBL" id="BMPP01000026">
    <property type="protein sequence ID" value="GGK41095.1"/>
    <property type="molecule type" value="Genomic_DNA"/>
</dbReference>
<name>A0ABQ2F1D0_9DEIO</name>
<dbReference type="PANTHER" id="PTHR45138:SF9">
    <property type="entry name" value="DIGUANYLATE CYCLASE DGCM-RELATED"/>
    <property type="match status" value="1"/>
</dbReference>
<dbReference type="InterPro" id="IPR029016">
    <property type="entry name" value="GAF-like_dom_sf"/>
</dbReference>
<evidence type="ECO:0000259" key="4">
    <source>
        <dbReference type="PROSITE" id="PS50110"/>
    </source>
</evidence>
<dbReference type="InterPro" id="IPR003018">
    <property type="entry name" value="GAF"/>
</dbReference>
<evidence type="ECO:0000256" key="1">
    <source>
        <dbReference type="ARBA" id="ARBA00022679"/>
    </source>
</evidence>
<dbReference type="InterPro" id="IPR043128">
    <property type="entry name" value="Rev_trsase/Diguanyl_cyclase"/>
</dbReference>
<dbReference type="Pfam" id="PF00072">
    <property type="entry name" value="Response_reg"/>
    <property type="match status" value="1"/>
</dbReference>
<evidence type="ECO:0000313" key="7">
    <source>
        <dbReference type="Proteomes" id="UP000647587"/>
    </source>
</evidence>
<dbReference type="Proteomes" id="UP000647587">
    <property type="component" value="Unassembled WGS sequence"/>
</dbReference>
<dbReference type="PANTHER" id="PTHR45138">
    <property type="entry name" value="REGULATORY COMPONENTS OF SENSORY TRANSDUCTION SYSTEM"/>
    <property type="match status" value="1"/>
</dbReference>
<dbReference type="RefSeq" id="WP_189011736.1">
    <property type="nucleotide sequence ID" value="NZ_BMPP01000026.1"/>
</dbReference>